<name>A0A3S1AUF7_9CYAN</name>
<gene>
    <name evidence="2" type="ORF">DSM106972_001250</name>
</gene>
<feature type="transmembrane region" description="Helical" evidence="1">
    <location>
        <begin position="99"/>
        <end position="117"/>
    </location>
</feature>
<dbReference type="AlphaFoldDB" id="A0A3S1AUF7"/>
<reference evidence="2" key="2">
    <citation type="journal article" date="2019" name="Genome Biol. Evol.">
        <title>Day and night: Metabolic profiles and evolutionary relationships of six axenic non-marine cyanobacteria.</title>
        <authorList>
            <person name="Will S.E."/>
            <person name="Henke P."/>
            <person name="Boedeker C."/>
            <person name="Huang S."/>
            <person name="Brinkmann H."/>
            <person name="Rohde M."/>
            <person name="Jarek M."/>
            <person name="Friedl T."/>
            <person name="Seufert S."/>
            <person name="Schumacher M."/>
            <person name="Overmann J."/>
            <person name="Neumann-Schaal M."/>
            <person name="Petersen J."/>
        </authorList>
    </citation>
    <scope>NUCLEOTIDE SEQUENCE [LARGE SCALE GENOMIC DNA]</scope>
    <source>
        <strain evidence="2">PCC 7102</strain>
    </source>
</reference>
<keyword evidence="1" id="KW-1133">Transmembrane helix</keyword>
<protein>
    <submittedName>
        <fullName evidence="2">Uncharacterized protein</fullName>
    </submittedName>
</protein>
<keyword evidence="1" id="KW-0472">Membrane</keyword>
<dbReference type="EMBL" id="RSCL01000001">
    <property type="protein sequence ID" value="RUT09630.1"/>
    <property type="molecule type" value="Genomic_DNA"/>
</dbReference>
<dbReference type="RefSeq" id="WP_127077879.1">
    <property type="nucleotide sequence ID" value="NZ_RSCL01000001.1"/>
</dbReference>
<evidence type="ECO:0000313" key="3">
    <source>
        <dbReference type="Proteomes" id="UP000271624"/>
    </source>
</evidence>
<dbReference type="Proteomes" id="UP000271624">
    <property type="component" value="Unassembled WGS sequence"/>
</dbReference>
<keyword evidence="1" id="KW-0812">Transmembrane</keyword>
<evidence type="ECO:0000313" key="2">
    <source>
        <dbReference type="EMBL" id="RUT09630.1"/>
    </source>
</evidence>
<sequence length="166" mass="18519">MAPQKNNNPVPISPNFSNQLIFGLFLTLVLSMTGLPYAWSIFLGILGGFAVGWISETNKSGPQQSDVAASEGIDAGLKYWLFFLAGFMLVRIFPAPLNILLSGLGGFGGGTIIAWWGSREATQTELPPELTEDESAELPKQTFGRHRKETRRFRRPRGRINFRFWE</sequence>
<organism evidence="2 3">
    <name type="scientific">Dulcicalothrix desertica PCC 7102</name>
    <dbReference type="NCBI Taxonomy" id="232991"/>
    <lineage>
        <taxon>Bacteria</taxon>
        <taxon>Bacillati</taxon>
        <taxon>Cyanobacteriota</taxon>
        <taxon>Cyanophyceae</taxon>
        <taxon>Nostocales</taxon>
        <taxon>Calotrichaceae</taxon>
        <taxon>Dulcicalothrix</taxon>
    </lineage>
</organism>
<evidence type="ECO:0000256" key="1">
    <source>
        <dbReference type="SAM" id="Phobius"/>
    </source>
</evidence>
<accession>A0A3S1AUF7</accession>
<keyword evidence="3" id="KW-1185">Reference proteome</keyword>
<reference evidence="2" key="1">
    <citation type="submission" date="2018-12" db="EMBL/GenBank/DDBJ databases">
        <authorList>
            <person name="Will S."/>
            <person name="Neumann-Schaal M."/>
            <person name="Henke P."/>
        </authorList>
    </citation>
    <scope>NUCLEOTIDE SEQUENCE</scope>
    <source>
        <strain evidence="2">PCC 7102</strain>
    </source>
</reference>
<dbReference type="OrthoDB" id="516185at2"/>
<proteinExistence type="predicted"/>
<comment type="caution">
    <text evidence="2">The sequence shown here is derived from an EMBL/GenBank/DDBJ whole genome shotgun (WGS) entry which is preliminary data.</text>
</comment>